<evidence type="ECO:0000256" key="1">
    <source>
        <dbReference type="SAM" id="SignalP"/>
    </source>
</evidence>
<keyword evidence="1" id="KW-0732">Signal</keyword>
<dbReference type="EMBL" id="JAKLTR010000002">
    <property type="protein sequence ID" value="MCG2613224.1"/>
    <property type="molecule type" value="Genomic_DNA"/>
</dbReference>
<feature type="chain" id="PRO_5045247778" description="Outer membrane protein beta-barrel domain-containing protein" evidence="1">
    <location>
        <begin position="27"/>
        <end position="166"/>
    </location>
</feature>
<gene>
    <name evidence="2" type="ORF">LZZ85_02995</name>
</gene>
<dbReference type="Proteomes" id="UP001165367">
    <property type="component" value="Unassembled WGS sequence"/>
</dbReference>
<reference evidence="2" key="1">
    <citation type="submission" date="2022-01" db="EMBL/GenBank/DDBJ databases">
        <authorList>
            <person name="Jo J.-H."/>
            <person name="Im W.-T."/>
        </authorList>
    </citation>
    <scope>NUCLEOTIDE SEQUENCE</scope>
    <source>
        <strain evidence="2">NA20</strain>
    </source>
</reference>
<dbReference type="RefSeq" id="WP_237868453.1">
    <property type="nucleotide sequence ID" value="NZ_JAKLTR010000002.1"/>
</dbReference>
<evidence type="ECO:0000313" key="2">
    <source>
        <dbReference type="EMBL" id="MCG2613224.1"/>
    </source>
</evidence>
<proteinExistence type="predicted"/>
<evidence type="ECO:0008006" key="4">
    <source>
        <dbReference type="Google" id="ProtNLM"/>
    </source>
</evidence>
<feature type="signal peptide" evidence="1">
    <location>
        <begin position="1"/>
        <end position="26"/>
    </location>
</feature>
<accession>A0ABS9KLM8</accession>
<sequence>MIRILSKAKLIVAIAVSVLICQQSNAQYNGGESAVGLRAGGSAGVTYKKFFNKSFAFESILANNFENDYDGIMLSATLQKHVPLAGYKFSALLGAGPAYHFKRGKVGINPVIGFDWRILNSPINLQVDWSPAYYFGADEGLSVINTAFSIRYILNRKKVYGSEDKK</sequence>
<protein>
    <recommendedName>
        <fullName evidence="4">Outer membrane protein beta-barrel domain-containing protein</fullName>
    </recommendedName>
</protein>
<evidence type="ECO:0000313" key="3">
    <source>
        <dbReference type="Proteomes" id="UP001165367"/>
    </source>
</evidence>
<name>A0ABS9KLM8_9BACT</name>
<organism evidence="2 3">
    <name type="scientific">Terrimonas ginsenosidimutans</name>
    <dbReference type="NCBI Taxonomy" id="2908004"/>
    <lineage>
        <taxon>Bacteria</taxon>
        <taxon>Pseudomonadati</taxon>
        <taxon>Bacteroidota</taxon>
        <taxon>Chitinophagia</taxon>
        <taxon>Chitinophagales</taxon>
        <taxon>Chitinophagaceae</taxon>
        <taxon>Terrimonas</taxon>
    </lineage>
</organism>
<keyword evidence="3" id="KW-1185">Reference proteome</keyword>
<comment type="caution">
    <text evidence="2">The sequence shown here is derived from an EMBL/GenBank/DDBJ whole genome shotgun (WGS) entry which is preliminary data.</text>
</comment>